<sequence>MKTVAFIGLGNMGGPMAANLVTAGFQVRGFDPQEAARQAAETHGVANCASAVEAARDADVVITMLPNGAIVKAVYGDGVLDSVKPGALFIDSSTIDVADARDVAHMVHDKGHRAVDAPVSGGIVGAHNATLTFMVGGSDEAFAAARPVLEAMGKTIVHCGESGTGQAVKMCNNMVLAVSMIAVSEAFVLAENLGVDPQVFFNVASTATASCWALNTNCPVPGPVPTSPANRDFQPGFAGALMSKDLGLAANAIAQTGTDAKMGSLAVEVYRAFAEGEGAGKDFSGIIESIRQGKV</sequence>
<dbReference type="PIRSF" id="PIRSF000103">
    <property type="entry name" value="HIBADH"/>
    <property type="match status" value="1"/>
</dbReference>
<dbReference type="SUPFAM" id="SSF48179">
    <property type="entry name" value="6-phosphogluconate dehydrogenase C-terminal domain-like"/>
    <property type="match status" value="1"/>
</dbReference>
<dbReference type="Gene3D" id="1.10.1040.10">
    <property type="entry name" value="N-(1-d-carboxylethyl)-l-norvaline Dehydrogenase, domain 2"/>
    <property type="match status" value="1"/>
</dbReference>
<feature type="domain" description="6-phosphogluconate dehydrogenase NADP-binding" evidence="6">
    <location>
        <begin position="3"/>
        <end position="160"/>
    </location>
</feature>
<comment type="pathway">
    <text evidence="5">Amino-acid degradation; L-valine degradation.</text>
</comment>
<evidence type="ECO:0000256" key="4">
    <source>
        <dbReference type="ARBA" id="ARBA00023027"/>
    </source>
</evidence>
<dbReference type="Pfam" id="PF03446">
    <property type="entry name" value="NAD_binding_2"/>
    <property type="match status" value="1"/>
</dbReference>
<evidence type="ECO:0000259" key="6">
    <source>
        <dbReference type="Pfam" id="PF03446"/>
    </source>
</evidence>
<keyword evidence="4 5" id="KW-0520">NAD</keyword>
<evidence type="ECO:0000259" key="7">
    <source>
        <dbReference type="Pfam" id="PF14833"/>
    </source>
</evidence>
<dbReference type="NCBIfam" id="TIGR01692">
    <property type="entry name" value="HIBADH"/>
    <property type="match status" value="1"/>
</dbReference>
<dbReference type="InterPro" id="IPR006115">
    <property type="entry name" value="6PGDH_NADP-bd"/>
</dbReference>
<evidence type="ECO:0000313" key="9">
    <source>
        <dbReference type="Proteomes" id="UP001183619"/>
    </source>
</evidence>
<dbReference type="RefSeq" id="WP_277104081.1">
    <property type="nucleotide sequence ID" value="NZ_BAAAJS010000001.1"/>
</dbReference>
<dbReference type="InterPro" id="IPR008927">
    <property type="entry name" value="6-PGluconate_DH-like_C_sf"/>
</dbReference>
<dbReference type="Gene3D" id="3.40.50.720">
    <property type="entry name" value="NAD(P)-binding Rossmann-like Domain"/>
    <property type="match status" value="1"/>
</dbReference>
<dbReference type="PANTHER" id="PTHR22981:SF7">
    <property type="entry name" value="3-HYDROXYISOBUTYRATE DEHYDROGENASE, MITOCHONDRIAL"/>
    <property type="match status" value="1"/>
</dbReference>
<dbReference type="InterPro" id="IPR036291">
    <property type="entry name" value="NAD(P)-bd_dom_sf"/>
</dbReference>
<evidence type="ECO:0000256" key="1">
    <source>
        <dbReference type="ARBA" id="ARBA00009080"/>
    </source>
</evidence>
<dbReference type="EC" id="1.1.1.31" evidence="5"/>
<dbReference type="InterPro" id="IPR029154">
    <property type="entry name" value="HIBADH-like_NADP-bd"/>
</dbReference>
<dbReference type="SUPFAM" id="SSF51735">
    <property type="entry name" value="NAD(P)-binding Rossmann-fold domains"/>
    <property type="match status" value="1"/>
</dbReference>
<proteinExistence type="inferred from homology"/>
<keyword evidence="2 5" id="KW-0101">Branched-chain amino acid catabolism</keyword>
<dbReference type="PANTHER" id="PTHR22981">
    <property type="entry name" value="3-HYDROXYISOBUTYRATE DEHYDROGENASE-RELATED"/>
    <property type="match status" value="1"/>
</dbReference>
<evidence type="ECO:0000313" key="8">
    <source>
        <dbReference type="EMBL" id="MDR7355440.1"/>
    </source>
</evidence>
<dbReference type="InterPro" id="IPR015815">
    <property type="entry name" value="HIBADH-related"/>
</dbReference>
<keyword evidence="9" id="KW-1185">Reference proteome</keyword>
<feature type="domain" description="3-hydroxyisobutyrate dehydrogenase-like NAD-binding" evidence="7">
    <location>
        <begin position="163"/>
        <end position="288"/>
    </location>
</feature>
<evidence type="ECO:0000256" key="2">
    <source>
        <dbReference type="ARBA" id="ARBA00022456"/>
    </source>
</evidence>
<comment type="caution">
    <text evidence="8">The sequence shown here is derived from an EMBL/GenBank/DDBJ whole genome shotgun (WGS) entry which is preliminary data.</text>
</comment>
<reference evidence="8 9" key="1">
    <citation type="submission" date="2023-07" db="EMBL/GenBank/DDBJ databases">
        <title>Sequencing the genomes of 1000 actinobacteria strains.</title>
        <authorList>
            <person name="Klenk H.-P."/>
        </authorList>
    </citation>
    <scope>NUCLEOTIDE SEQUENCE [LARGE SCALE GENOMIC DNA]</scope>
    <source>
        <strain evidence="8 9">DSM 44508</strain>
    </source>
</reference>
<dbReference type="PROSITE" id="PS00895">
    <property type="entry name" value="3_HYDROXYISOBUT_DH"/>
    <property type="match status" value="1"/>
</dbReference>
<organism evidence="8 9">
    <name type="scientific">Corynebacterium felinum</name>
    <dbReference type="NCBI Taxonomy" id="131318"/>
    <lineage>
        <taxon>Bacteria</taxon>
        <taxon>Bacillati</taxon>
        <taxon>Actinomycetota</taxon>
        <taxon>Actinomycetes</taxon>
        <taxon>Mycobacteriales</taxon>
        <taxon>Corynebacteriaceae</taxon>
        <taxon>Corynebacterium</taxon>
    </lineage>
</organism>
<dbReference type="EMBL" id="JAVDYF010000001">
    <property type="protein sequence ID" value="MDR7355440.1"/>
    <property type="molecule type" value="Genomic_DNA"/>
</dbReference>
<name>A0ABU2BA12_9CORY</name>
<comment type="catalytic activity">
    <reaction evidence="5">
        <text>3-hydroxy-2-methylpropanoate + NAD(+) = 2-methyl-3-oxopropanoate + NADH + H(+)</text>
        <dbReference type="Rhea" id="RHEA:17681"/>
        <dbReference type="ChEBI" id="CHEBI:11805"/>
        <dbReference type="ChEBI" id="CHEBI:15378"/>
        <dbReference type="ChEBI" id="CHEBI:57540"/>
        <dbReference type="ChEBI" id="CHEBI:57700"/>
        <dbReference type="ChEBI" id="CHEBI:57945"/>
        <dbReference type="EC" id="1.1.1.31"/>
    </reaction>
</comment>
<protein>
    <recommendedName>
        <fullName evidence="5">3-hydroxyisobutyrate dehydrogenase</fullName>
        <shortName evidence="5">HIBADH</shortName>
        <ecNumber evidence="5">1.1.1.31</ecNumber>
    </recommendedName>
</protein>
<accession>A0ABU2BA12</accession>
<evidence type="ECO:0000256" key="3">
    <source>
        <dbReference type="ARBA" id="ARBA00023002"/>
    </source>
</evidence>
<dbReference type="InterPro" id="IPR011548">
    <property type="entry name" value="HIBADH"/>
</dbReference>
<dbReference type="GO" id="GO:0008442">
    <property type="term" value="F:3-hydroxyisobutyrate dehydrogenase activity"/>
    <property type="evidence" value="ECO:0007669"/>
    <property type="project" value="UniProtKB-EC"/>
</dbReference>
<gene>
    <name evidence="8" type="ORF">J2S37_001978</name>
</gene>
<dbReference type="InterPro" id="IPR013328">
    <property type="entry name" value="6PGD_dom2"/>
</dbReference>
<dbReference type="Proteomes" id="UP001183619">
    <property type="component" value="Unassembled WGS sequence"/>
</dbReference>
<dbReference type="Pfam" id="PF14833">
    <property type="entry name" value="NAD_binding_11"/>
    <property type="match status" value="1"/>
</dbReference>
<comment type="similarity">
    <text evidence="1 5">Belongs to the HIBADH-related family.</text>
</comment>
<evidence type="ECO:0000256" key="5">
    <source>
        <dbReference type="RuleBase" id="RU910714"/>
    </source>
</evidence>
<dbReference type="InterPro" id="IPR002204">
    <property type="entry name" value="3-OH-isobutyrate_DH-rel_CS"/>
</dbReference>
<keyword evidence="3 5" id="KW-0560">Oxidoreductase</keyword>